<evidence type="ECO:0000313" key="6">
    <source>
        <dbReference type="Proteomes" id="UP001369958"/>
    </source>
</evidence>
<dbReference type="SUPFAM" id="SSF46785">
    <property type="entry name" value="Winged helix' DNA-binding domain"/>
    <property type="match status" value="1"/>
</dbReference>
<dbReference type="NCBIfam" id="NF033788">
    <property type="entry name" value="HTH_metalloreg"/>
    <property type="match status" value="1"/>
</dbReference>
<dbReference type="SMART" id="SM00418">
    <property type="entry name" value="HTH_ARSR"/>
    <property type="match status" value="1"/>
</dbReference>
<keyword evidence="2" id="KW-0238">DNA-binding</keyword>
<organism evidence="5 6">
    <name type="scientific">Pelagibacterium nitratireducens</name>
    <dbReference type="NCBI Taxonomy" id="1046114"/>
    <lineage>
        <taxon>Bacteria</taxon>
        <taxon>Pseudomonadati</taxon>
        <taxon>Pseudomonadota</taxon>
        <taxon>Alphaproteobacteria</taxon>
        <taxon>Hyphomicrobiales</taxon>
        <taxon>Devosiaceae</taxon>
        <taxon>Pelagibacterium</taxon>
    </lineage>
</organism>
<evidence type="ECO:0000259" key="4">
    <source>
        <dbReference type="PROSITE" id="PS50987"/>
    </source>
</evidence>
<dbReference type="Gene3D" id="1.10.10.10">
    <property type="entry name" value="Winged helix-like DNA-binding domain superfamily/Winged helix DNA-binding domain"/>
    <property type="match status" value="1"/>
</dbReference>
<dbReference type="Proteomes" id="UP001369958">
    <property type="component" value="Chromosome"/>
</dbReference>
<evidence type="ECO:0000256" key="1">
    <source>
        <dbReference type="ARBA" id="ARBA00023015"/>
    </source>
</evidence>
<dbReference type="CDD" id="cd00090">
    <property type="entry name" value="HTH_ARSR"/>
    <property type="match status" value="1"/>
</dbReference>
<gene>
    <name evidence="5" type="ORF">V6617_15465</name>
</gene>
<dbReference type="InterPro" id="IPR001845">
    <property type="entry name" value="HTH_ArsR_DNA-bd_dom"/>
</dbReference>
<evidence type="ECO:0000256" key="3">
    <source>
        <dbReference type="ARBA" id="ARBA00023163"/>
    </source>
</evidence>
<evidence type="ECO:0000256" key="2">
    <source>
        <dbReference type="ARBA" id="ARBA00023125"/>
    </source>
</evidence>
<keyword evidence="6" id="KW-1185">Reference proteome</keyword>
<name>A0ABZ2HXV7_9HYPH</name>
<dbReference type="PRINTS" id="PR00778">
    <property type="entry name" value="HTHARSR"/>
</dbReference>
<protein>
    <submittedName>
        <fullName evidence="5">Metalloregulator ArsR/SmtB family transcription factor</fullName>
    </submittedName>
</protein>
<evidence type="ECO:0000313" key="5">
    <source>
        <dbReference type="EMBL" id="WWT32387.1"/>
    </source>
</evidence>
<keyword evidence="1" id="KW-0805">Transcription regulation</keyword>
<dbReference type="InterPro" id="IPR051011">
    <property type="entry name" value="Metal_resp_trans_reg"/>
</dbReference>
<accession>A0ABZ2HXV7</accession>
<dbReference type="PANTHER" id="PTHR43132:SF6">
    <property type="entry name" value="HTH-TYPE TRANSCRIPTIONAL REPRESSOR CZRA"/>
    <property type="match status" value="1"/>
</dbReference>
<dbReference type="PROSITE" id="PS50987">
    <property type="entry name" value="HTH_ARSR_2"/>
    <property type="match status" value="1"/>
</dbReference>
<keyword evidence="3" id="KW-0804">Transcription</keyword>
<dbReference type="RefSeq" id="WP_338607812.1">
    <property type="nucleotide sequence ID" value="NZ_CP146275.1"/>
</dbReference>
<dbReference type="InterPro" id="IPR036390">
    <property type="entry name" value="WH_DNA-bd_sf"/>
</dbReference>
<proteinExistence type="predicted"/>
<reference evidence="5 6" key="1">
    <citation type="submission" date="2024-02" db="EMBL/GenBank/DDBJ databases">
        <title>Complete genome sequence of Pelagibacterium nitratireducens ZH15.</title>
        <authorList>
            <person name="Zhao L.H."/>
        </authorList>
    </citation>
    <scope>NUCLEOTIDE SEQUENCE [LARGE SCALE GENOMIC DNA]</scope>
    <source>
        <strain evidence="5 6">ZH15</strain>
    </source>
</reference>
<feature type="domain" description="HTH arsR-type" evidence="4">
    <location>
        <begin position="7"/>
        <end position="101"/>
    </location>
</feature>
<dbReference type="Pfam" id="PF01022">
    <property type="entry name" value="HTH_5"/>
    <property type="match status" value="1"/>
</dbReference>
<dbReference type="InterPro" id="IPR011991">
    <property type="entry name" value="ArsR-like_HTH"/>
</dbReference>
<sequence length="108" mass="12176">MRDSRSPTETEILVVAETFKLLGDPTRLKILLACLDQPMAVGDIARKIDASQSLVSHHLRLLRAARLVRGTRHAKHVHYEADDHHIRHVISDMIVHAGEHEPEAELPD</sequence>
<dbReference type="EMBL" id="CP146275">
    <property type="protein sequence ID" value="WWT32387.1"/>
    <property type="molecule type" value="Genomic_DNA"/>
</dbReference>
<dbReference type="InterPro" id="IPR036388">
    <property type="entry name" value="WH-like_DNA-bd_sf"/>
</dbReference>
<dbReference type="PANTHER" id="PTHR43132">
    <property type="entry name" value="ARSENICAL RESISTANCE OPERON REPRESSOR ARSR-RELATED"/>
    <property type="match status" value="1"/>
</dbReference>